<dbReference type="Proteomes" id="UP000447434">
    <property type="component" value="Chromosome 1"/>
</dbReference>
<accession>A0A6A4R583</accession>
<name>A0A6A4R583_LUPAL</name>
<evidence type="ECO:0000313" key="2">
    <source>
        <dbReference type="Proteomes" id="UP000447434"/>
    </source>
</evidence>
<protein>
    <submittedName>
        <fullName evidence="1">Uncharacterized protein</fullName>
    </submittedName>
</protein>
<reference evidence="2" key="1">
    <citation type="journal article" date="2020" name="Nat. Commun.">
        <title>Genome sequence of the cluster root forming white lupin.</title>
        <authorList>
            <person name="Hufnagel B."/>
            <person name="Marques A."/>
            <person name="Soriano A."/>
            <person name="Marques L."/>
            <person name="Divol F."/>
            <person name="Doumas P."/>
            <person name="Sallet E."/>
            <person name="Mancinotti D."/>
            <person name="Carrere S."/>
            <person name="Marande W."/>
            <person name="Arribat S."/>
            <person name="Keller J."/>
            <person name="Huneau C."/>
            <person name="Blein T."/>
            <person name="Aime D."/>
            <person name="Laguerre M."/>
            <person name="Taylor J."/>
            <person name="Schubert V."/>
            <person name="Nelson M."/>
            <person name="Geu-Flores F."/>
            <person name="Crespi M."/>
            <person name="Gallardo-Guerrero K."/>
            <person name="Delaux P.-M."/>
            <person name="Salse J."/>
            <person name="Berges H."/>
            <person name="Guyot R."/>
            <person name="Gouzy J."/>
            <person name="Peret B."/>
        </authorList>
    </citation>
    <scope>NUCLEOTIDE SEQUENCE [LARGE SCALE GENOMIC DNA]</scope>
    <source>
        <strain evidence="2">cv. Amiga</strain>
    </source>
</reference>
<gene>
    <name evidence="1" type="ORF">Lalb_Chr01g0011361</name>
</gene>
<sequence length="61" mass="7238">MKMCDDLEKGGINSIIKMCNDSYLQHAKIEKHTTHTHIISIRIHIHTIQYIYKKRAFRIEA</sequence>
<proteinExistence type="predicted"/>
<organism evidence="1 2">
    <name type="scientific">Lupinus albus</name>
    <name type="common">White lupine</name>
    <name type="synonym">Lupinus termis</name>
    <dbReference type="NCBI Taxonomy" id="3870"/>
    <lineage>
        <taxon>Eukaryota</taxon>
        <taxon>Viridiplantae</taxon>
        <taxon>Streptophyta</taxon>
        <taxon>Embryophyta</taxon>
        <taxon>Tracheophyta</taxon>
        <taxon>Spermatophyta</taxon>
        <taxon>Magnoliopsida</taxon>
        <taxon>eudicotyledons</taxon>
        <taxon>Gunneridae</taxon>
        <taxon>Pentapetalae</taxon>
        <taxon>rosids</taxon>
        <taxon>fabids</taxon>
        <taxon>Fabales</taxon>
        <taxon>Fabaceae</taxon>
        <taxon>Papilionoideae</taxon>
        <taxon>50 kb inversion clade</taxon>
        <taxon>genistoids sensu lato</taxon>
        <taxon>core genistoids</taxon>
        <taxon>Genisteae</taxon>
        <taxon>Lupinus</taxon>
    </lineage>
</organism>
<comment type="caution">
    <text evidence="1">The sequence shown here is derived from an EMBL/GenBank/DDBJ whole genome shotgun (WGS) entry which is preliminary data.</text>
</comment>
<dbReference type="AlphaFoldDB" id="A0A6A4R583"/>
<evidence type="ECO:0000313" key="1">
    <source>
        <dbReference type="EMBL" id="KAE9621219.1"/>
    </source>
</evidence>
<keyword evidence="2" id="KW-1185">Reference proteome</keyword>
<dbReference type="EMBL" id="WOCE01000001">
    <property type="protein sequence ID" value="KAE9621219.1"/>
    <property type="molecule type" value="Genomic_DNA"/>
</dbReference>